<feature type="compositionally biased region" description="Basic residues" evidence="1">
    <location>
        <begin position="95"/>
        <end position="109"/>
    </location>
</feature>
<dbReference type="STRING" id="3818.A0A445A4R8"/>
<proteinExistence type="predicted"/>
<feature type="compositionally biased region" description="Basic residues" evidence="1">
    <location>
        <begin position="12"/>
        <end position="21"/>
    </location>
</feature>
<dbReference type="EMBL" id="SDMP01000013">
    <property type="protein sequence ID" value="RYR21444.1"/>
    <property type="molecule type" value="Genomic_DNA"/>
</dbReference>
<name>A0A445A4R8_ARAHY</name>
<accession>A0A445A4R8</accession>
<keyword evidence="3" id="KW-1185">Reference proteome</keyword>
<feature type="region of interest" description="Disordered" evidence="1">
    <location>
        <begin position="1"/>
        <end position="23"/>
    </location>
</feature>
<evidence type="ECO:0000313" key="3">
    <source>
        <dbReference type="Proteomes" id="UP000289738"/>
    </source>
</evidence>
<evidence type="ECO:0000256" key="1">
    <source>
        <dbReference type="SAM" id="MobiDB-lite"/>
    </source>
</evidence>
<dbReference type="Proteomes" id="UP000289738">
    <property type="component" value="Chromosome B03"/>
</dbReference>
<evidence type="ECO:0000313" key="2">
    <source>
        <dbReference type="EMBL" id="RYR21444.1"/>
    </source>
</evidence>
<reference evidence="2 3" key="1">
    <citation type="submission" date="2019-01" db="EMBL/GenBank/DDBJ databases">
        <title>Sequencing of cultivated peanut Arachis hypogaea provides insights into genome evolution and oil improvement.</title>
        <authorList>
            <person name="Chen X."/>
        </authorList>
    </citation>
    <scope>NUCLEOTIDE SEQUENCE [LARGE SCALE GENOMIC DNA]</scope>
    <source>
        <strain evidence="3">cv. Fuhuasheng</strain>
        <tissue evidence="2">Leaves</tissue>
    </source>
</reference>
<organism evidence="2 3">
    <name type="scientific">Arachis hypogaea</name>
    <name type="common">Peanut</name>
    <dbReference type="NCBI Taxonomy" id="3818"/>
    <lineage>
        <taxon>Eukaryota</taxon>
        <taxon>Viridiplantae</taxon>
        <taxon>Streptophyta</taxon>
        <taxon>Embryophyta</taxon>
        <taxon>Tracheophyta</taxon>
        <taxon>Spermatophyta</taxon>
        <taxon>Magnoliopsida</taxon>
        <taxon>eudicotyledons</taxon>
        <taxon>Gunneridae</taxon>
        <taxon>Pentapetalae</taxon>
        <taxon>rosids</taxon>
        <taxon>fabids</taxon>
        <taxon>Fabales</taxon>
        <taxon>Fabaceae</taxon>
        <taxon>Papilionoideae</taxon>
        <taxon>50 kb inversion clade</taxon>
        <taxon>dalbergioids sensu lato</taxon>
        <taxon>Dalbergieae</taxon>
        <taxon>Pterocarpus clade</taxon>
        <taxon>Arachis</taxon>
    </lineage>
</organism>
<comment type="caution">
    <text evidence="2">The sequence shown here is derived from an EMBL/GenBank/DDBJ whole genome shotgun (WGS) entry which is preliminary data.</text>
</comment>
<gene>
    <name evidence="2" type="ORF">Ahy_B03g066742</name>
</gene>
<dbReference type="AlphaFoldDB" id="A0A445A4R8"/>
<dbReference type="OrthoDB" id="21625at2759"/>
<feature type="compositionally biased region" description="Polar residues" evidence="1">
    <location>
        <begin position="1"/>
        <end position="11"/>
    </location>
</feature>
<sequence>MVPSCRVSSTRRPSHARRQRSPSKCSCVRCPSVRYLTIAKLGKSIHIRAGYTLQEKVAIYQPKVALIMLMMQLKKEMASHSRPPGYDPILDHSKPKTKSVKKNKRKKEKRLQATIEKEKKS</sequence>
<protein>
    <submittedName>
        <fullName evidence="2">Uncharacterized protein</fullName>
    </submittedName>
</protein>
<feature type="region of interest" description="Disordered" evidence="1">
    <location>
        <begin position="77"/>
        <end position="121"/>
    </location>
</feature>